<gene>
    <name evidence="3" type="ORF">BP422_15300</name>
</gene>
<reference evidence="3 4" key="1">
    <citation type="submission" date="2016-11" db="EMBL/GenBank/DDBJ databases">
        <authorList>
            <person name="Jaros S."/>
            <person name="Januszkiewicz K."/>
            <person name="Wedrychowicz H."/>
        </authorList>
    </citation>
    <scope>NUCLEOTIDE SEQUENCE [LARGE SCALE GENOMIC DNA]</scope>
    <source>
        <strain evidence="3 4">NF2</strain>
    </source>
</reference>
<evidence type="ECO:0000256" key="1">
    <source>
        <dbReference type="SAM" id="MobiDB-lite"/>
    </source>
</evidence>
<name>A0A220MIU1_9BACL</name>
<dbReference type="RefSeq" id="WP_088908525.1">
    <property type="nucleotide sequence ID" value="NZ_CP018145.1"/>
</dbReference>
<dbReference type="SUPFAM" id="SSF52777">
    <property type="entry name" value="CoA-dependent acyltransferases"/>
    <property type="match status" value="2"/>
</dbReference>
<dbReference type="Proteomes" id="UP000197781">
    <property type="component" value="Chromosome"/>
</dbReference>
<dbReference type="Gene3D" id="3.30.559.10">
    <property type="entry name" value="Chloramphenicol acetyltransferase-like domain"/>
    <property type="match status" value="1"/>
</dbReference>
<feature type="region of interest" description="Disordered" evidence="1">
    <location>
        <begin position="189"/>
        <end position="210"/>
    </location>
</feature>
<dbReference type="InterPro" id="IPR001242">
    <property type="entry name" value="Condensation_dom"/>
</dbReference>
<dbReference type="GO" id="GO:0008610">
    <property type="term" value="P:lipid biosynthetic process"/>
    <property type="evidence" value="ECO:0007669"/>
    <property type="project" value="UniProtKB-ARBA"/>
</dbReference>
<dbReference type="Pfam" id="PF00668">
    <property type="entry name" value="Condensation"/>
    <property type="match status" value="1"/>
</dbReference>
<evidence type="ECO:0000259" key="2">
    <source>
        <dbReference type="Pfam" id="PF00668"/>
    </source>
</evidence>
<dbReference type="InterPro" id="IPR023213">
    <property type="entry name" value="CAT-like_dom_sf"/>
</dbReference>
<feature type="domain" description="Condensation" evidence="2">
    <location>
        <begin position="33"/>
        <end position="167"/>
    </location>
</feature>
<dbReference type="PANTHER" id="PTHR28037:SF1">
    <property type="entry name" value="ALCOHOL O-ACETYLTRANSFERASE 1-RELATED"/>
    <property type="match status" value="1"/>
</dbReference>
<sequence>MNVSEVNQNMAIPQRLPANGSDRFNYMVSYLSDCQLQMVLEMEGHVNQQRLLQAMEASTIAEPIIGCRFIKDSVRPYWERRSDLASSGWCSLQLLSESDSEEKAIQEWLSSPIDIDADAMVKMRILRTSARDIICIKLNHLCSDGAGLIEYVHLLASLYSELAKNPRYVPKSNPEGRDQSRLFKEMGIPNGGMPQAPEPQGPTLPFTPGEPAKRRQAIRRIPREEWLELAQGFKQKGFTVNDVLLAAYMRALYQQMENVPAEQVKVMVTVNVRKFLPKGKAEAIYNLSGVVHATMNQATGTFADKVKEVAEFMKNQRDNKEILHDAVNTFANVENLEFHHTLKIIQDVRKQIVEDGKSTPILSNFGMISTSQITFDDVKVAGAYIVSPAYYAPGLMLGVSTYQDCITLNISFFESNTDIGLIEKLLDSMIEEIKSYRE</sequence>
<evidence type="ECO:0000313" key="4">
    <source>
        <dbReference type="Proteomes" id="UP000197781"/>
    </source>
</evidence>
<protein>
    <recommendedName>
        <fullName evidence="2">Condensation domain-containing protein</fullName>
    </recommendedName>
</protein>
<dbReference type="EMBL" id="CP018145">
    <property type="protein sequence ID" value="ASJ54815.1"/>
    <property type="molecule type" value="Genomic_DNA"/>
</dbReference>
<dbReference type="GO" id="GO:0003824">
    <property type="term" value="F:catalytic activity"/>
    <property type="evidence" value="ECO:0007669"/>
    <property type="project" value="InterPro"/>
</dbReference>
<dbReference type="AlphaFoldDB" id="A0A220MIU1"/>
<accession>A0A220MIU1</accession>
<dbReference type="InterPro" id="IPR052058">
    <property type="entry name" value="Alcohol_O-acetyltransferase"/>
</dbReference>
<evidence type="ECO:0000313" key="3">
    <source>
        <dbReference type="EMBL" id="ASJ54815.1"/>
    </source>
</evidence>
<organism evidence="3 4">
    <name type="scientific">Brevibacillus formosus</name>
    <dbReference type="NCBI Taxonomy" id="54913"/>
    <lineage>
        <taxon>Bacteria</taxon>
        <taxon>Bacillati</taxon>
        <taxon>Bacillota</taxon>
        <taxon>Bacilli</taxon>
        <taxon>Bacillales</taxon>
        <taxon>Paenibacillaceae</taxon>
        <taxon>Brevibacillus</taxon>
    </lineage>
</organism>
<proteinExistence type="predicted"/>
<dbReference type="PANTHER" id="PTHR28037">
    <property type="entry name" value="ALCOHOL O-ACETYLTRANSFERASE 1-RELATED"/>
    <property type="match status" value="1"/>
</dbReference>
<dbReference type="Gene3D" id="3.30.559.30">
    <property type="entry name" value="Nonribosomal peptide synthetase, condensation domain"/>
    <property type="match status" value="1"/>
</dbReference>
<dbReference type="KEGG" id="bfm:BP422_15300"/>